<evidence type="ECO:0000259" key="4">
    <source>
        <dbReference type="Pfam" id="PF18052"/>
    </source>
</evidence>
<name>A0A484NBB1_9ASTE</name>
<dbReference type="GO" id="GO:0000166">
    <property type="term" value="F:nucleotide binding"/>
    <property type="evidence" value="ECO:0007669"/>
    <property type="project" value="UniProtKB-KW"/>
</dbReference>
<proteinExistence type="predicted"/>
<dbReference type="Gene3D" id="1.20.5.4130">
    <property type="match status" value="1"/>
</dbReference>
<evidence type="ECO:0000313" key="6">
    <source>
        <dbReference type="Proteomes" id="UP000595140"/>
    </source>
</evidence>
<reference evidence="5 6" key="1">
    <citation type="submission" date="2018-04" db="EMBL/GenBank/DDBJ databases">
        <authorList>
            <person name="Vogel A."/>
        </authorList>
    </citation>
    <scope>NUCLEOTIDE SEQUENCE [LARGE SCALE GENOMIC DNA]</scope>
</reference>
<gene>
    <name evidence="5" type="ORF">CCAM_LOCUS40391</name>
</gene>
<feature type="domain" description="Disease resistance N-terminal" evidence="4">
    <location>
        <begin position="12"/>
        <end position="87"/>
    </location>
</feature>
<keyword evidence="2" id="KW-0547">Nucleotide-binding</keyword>
<dbReference type="EMBL" id="OOIL02006606">
    <property type="protein sequence ID" value="VFQ98615.1"/>
    <property type="molecule type" value="Genomic_DNA"/>
</dbReference>
<dbReference type="Pfam" id="PF18052">
    <property type="entry name" value="Rx_N"/>
    <property type="match status" value="1"/>
</dbReference>
<keyword evidence="6" id="KW-1185">Reference proteome</keyword>
<accession>A0A484NBB1</accession>
<keyword evidence="1" id="KW-0677">Repeat</keyword>
<dbReference type="Proteomes" id="UP000595140">
    <property type="component" value="Unassembled WGS sequence"/>
</dbReference>
<dbReference type="InterPro" id="IPR041118">
    <property type="entry name" value="Rx_N"/>
</dbReference>
<sequence>MAEAVLSIVAEGVLGKLFSLAAEELCSLWGFKKLEMIQALMIDAESKQTGSMTVQFWIKKLMAVSFEADNVLEEFAYEISKQKQGSNPIQAETRFLIGSAPSPPFSQCALRYVRPLRIYRLSKQCGLSRIYRGLKSLFALFLKRGALRGDALSGTRYPTLLSGKNRIGVWTPQGLRPPITLGLPSRIWVCPVPTTAINISLRMNFFDCADLYIGSVSDGRVWNLAVSLDS</sequence>
<evidence type="ECO:0000256" key="2">
    <source>
        <dbReference type="ARBA" id="ARBA00022741"/>
    </source>
</evidence>
<protein>
    <recommendedName>
        <fullName evidence="4">Disease resistance N-terminal domain-containing protein</fullName>
    </recommendedName>
</protein>
<evidence type="ECO:0000313" key="5">
    <source>
        <dbReference type="EMBL" id="VFQ98615.1"/>
    </source>
</evidence>
<evidence type="ECO:0000256" key="1">
    <source>
        <dbReference type="ARBA" id="ARBA00022737"/>
    </source>
</evidence>
<dbReference type="OrthoDB" id="2018467at2759"/>
<evidence type="ECO:0000256" key="3">
    <source>
        <dbReference type="ARBA" id="ARBA00022821"/>
    </source>
</evidence>
<organism evidence="5 6">
    <name type="scientific">Cuscuta campestris</name>
    <dbReference type="NCBI Taxonomy" id="132261"/>
    <lineage>
        <taxon>Eukaryota</taxon>
        <taxon>Viridiplantae</taxon>
        <taxon>Streptophyta</taxon>
        <taxon>Embryophyta</taxon>
        <taxon>Tracheophyta</taxon>
        <taxon>Spermatophyta</taxon>
        <taxon>Magnoliopsida</taxon>
        <taxon>eudicotyledons</taxon>
        <taxon>Gunneridae</taxon>
        <taxon>Pentapetalae</taxon>
        <taxon>asterids</taxon>
        <taxon>lamiids</taxon>
        <taxon>Solanales</taxon>
        <taxon>Convolvulaceae</taxon>
        <taxon>Cuscuteae</taxon>
        <taxon>Cuscuta</taxon>
        <taxon>Cuscuta subgen. Grammica</taxon>
        <taxon>Cuscuta sect. Cleistogrammica</taxon>
    </lineage>
</organism>
<keyword evidence="3" id="KW-0611">Plant defense</keyword>
<dbReference type="GO" id="GO:0006952">
    <property type="term" value="P:defense response"/>
    <property type="evidence" value="ECO:0007669"/>
    <property type="project" value="UniProtKB-KW"/>
</dbReference>
<dbReference type="AlphaFoldDB" id="A0A484NBB1"/>